<sequence>MTVFFVDWDLWQEMTFVLGACIVLVFAVGLVKLWWSNRVIRRLEMIDEEKRARLSLMSRCGIENMRAPEIPFGVRAILSGVEVEGIWISRPNSPGPCQLTPVATQIGRSVRISKGKGKMIHIGTSECLSDTLDSETTPKFPTSTKTSQQCGIISIEGIKSQHEHVDPDQSIRKAQVDSIPLQRSQVNCRHSGSWSSSSRSEAFITPEQTPPRSTVSQTETFDKRKEHPISDAILCTEQPNAMPHTIHDIALKGFDDAQSYDAHRPSYPPAAVASLLGHLGLAGQPGRHILDLAAGTGKFTELLSARPEEYEIIAVEPLNSMRNTLAAKELPKVDVRPGTAAEMKDIEDGWADGCIVAQAFHWFAKDESLKEIHRVLKPGAKLGLIWNAEEYNRPESWPASTKWEQELSELNFNEKADNEPRFRHMLWKQVFERQSETEKPFFSTPIETERITWSIWLTPNALWDRFDTLSWNKLRQGEERRLFREKFDKITKDGDANFNDKGELELHGCTFFAWTSRLDGPE</sequence>
<keyword evidence="2" id="KW-0472">Membrane</keyword>
<evidence type="ECO:0000256" key="1">
    <source>
        <dbReference type="SAM" id="MobiDB-lite"/>
    </source>
</evidence>
<dbReference type="AlphaFoldDB" id="A0A9P5E521"/>
<name>A0A9P5E521_9HYPO</name>
<dbReference type="InterPro" id="IPR013216">
    <property type="entry name" value="Methyltransf_11"/>
</dbReference>
<protein>
    <submittedName>
        <fullName evidence="4">2-heptaprenyl naphthoquinone</fullName>
    </submittedName>
</protein>
<keyword evidence="5" id="KW-1185">Reference proteome</keyword>
<dbReference type="EMBL" id="PVQB02000023">
    <property type="protein sequence ID" value="KAF4345580.1"/>
    <property type="molecule type" value="Genomic_DNA"/>
</dbReference>
<keyword evidence="2" id="KW-0812">Transmembrane</keyword>
<dbReference type="OrthoDB" id="66144at2759"/>
<organism evidence="4 5">
    <name type="scientific">Fusarium beomiforme</name>
    <dbReference type="NCBI Taxonomy" id="44412"/>
    <lineage>
        <taxon>Eukaryota</taxon>
        <taxon>Fungi</taxon>
        <taxon>Dikarya</taxon>
        <taxon>Ascomycota</taxon>
        <taxon>Pezizomycotina</taxon>
        <taxon>Sordariomycetes</taxon>
        <taxon>Hypocreomycetidae</taxon>
        <taxon>Hypocreales</taxon>
        <taxon>Nectriaceae</taxon>
        <taxon>Fusarium</taxon>
        <taxon>Fusarium burgessii species complex</taxon>
    </lineage>
</organism>
<evidence type="ECO:0000256" key="2">
    <source>
        <dbReference type="SAM" id="Phobius"/>
    </source>
</evidence>
<evidence type="ECO:0000313" key="4">
    <source>
        <dbReference type="EMBL" id="KAF4345580.1"/>
    </source>
</evidence>
<comment type="caution">
    <text evidence="4">The sequence shown here is derived from an EMBL/GenBank/DDBJ whole genome shotgun (WGS) entry which is preliminary data.</text>
</comment>
<dbReference type="InterPro" id="IPR029063">
    <property type="entry name" value="SAM-dependent_MTases_sf"/>
</dbReference>
<feature type="transmembrane region" description="Helical" evidence="2">
    <location>
        <begin position="14"/>
        <end position="35"/>
    </location>
</feature>
<reference evidence="4" key="2">
    <citation type="submission" date="2020-02" db="EMBL/GenBank/DDBJ databases">
        <title>Identification and distribution of gene clusters putatively required for synthesis of sphingolipid metabolism inhibitors in phylogenetically diverse species of the filamentous fungus Fusarium.</title>
        <authorList>
            <person name="Kim H.-S."/>
            <person name="Busman M."/>
            <person name="Brown D.W."/>
            <person name="Divon H."/>
            <person name="Uhlig S."/>
            <person name="Proctor R.H."/>
        </authorList>
    </citation>
    <scope>NUCLEOTIDE SEQUENCE</scope>
    <source>
        <strain evidence="4">NRRL 25174</strain>
    </source>
</reference>
<reference evidence="4" key="1">
    <citation type="journal article" date="2017" name="Mycologia">
        <title>Fusarium algeriense, sp. nov., a novel toxigenic crown rot pathogen of durum wheat from Algeria is nested in the Fusarium burgessii species complex.</title>
        <authorList>
            <person name="Laraba I."/>
            <person name="Keddad A."/>
            <person name="Boureghda H."/>
            <person name="Abdallah N."/>
            <person name="Vaughan M.M."/>
            <person name="Proctor R.H."/>
            <person name="Busman M."/>
            <person name="O'Donnell K."/>
        </authorList>
    </citation>
    <scope>NUCLEOTIDE SEQUENCE</scope>
    <source>
        <strain evidence="4">NRRL 25174</strain>
    </source>
</reference>
<dbReference type="Gene3D" id="3.40.50.150">
    <property type="entry name" value="Vaccinia Virus protein VP39"/>
    <property type="match status" value="1"/>
</dbReference>
<dbReference type="CDD" id="cd02440">
    <property type="entry name" value="AdoMet_MTases"/>
    <property type="match status" value="1"/>
</dbReference>
<gene>
    <name evidence="4" type="ORF">FBEOM_431</name>
</gene>
<feature type="region of interest" description="Disordered" evidence="1">
    <location>
        <begin position="188"/>
        <end position="223"/>
    </location>
</feature>
<dbReference type="Pfam" id="PF08241">
    <property type="entry name" value="Methyltransf_11"/>
    <property type="match status" value="1"/>
</dbReference>
<evidence type="ECO:0000259" key="3">
    <source>
        <dbReference type="Pfam" id="PF08241"/>
    </source>
</evidence>
<feature type="compositionally biased region" description="Polar residues" evidence="1">
    <location>
        <begin position="206"/>
        <end position="219"/>
    </location>
</feature>
<evidence type="ECO:0000313" key="5">
    <source>
        <dbReference type="Proteomes" id="UP000730481"/>
    </source>
</evidence>
<keyword evidence="2" id="KW-1133">Transmembrane helix</keyword>
<dbReference type="PANTHER" id="PTHR40623">
    <property type="entry name" value="INTEGRAL MEMBRANE PROTEIN"/>
    <property type="match status" value="1"/>
</dbReference>
<feature type="compositionally biased region" description="Low complexity" evidence="1">
    <location>
        <begin position="191"/>
        <end position="200"/>
    </location>
</feature>
<feature type="domain" description="Methyltransferase type 11" evidence="3">
    <location>
        <begin position="290"/>
        <end position="382"/>
    </location>
</feature>
<dbReference type="SUPFAM" id="SSF53335">
    <property type="entry name" value="S-adenosyl-L-methionine-dependent methyltransferases"/>
    <property type="match status" value="1"/>
</dbReference>
<proteinExistence type="predicted"/>
<accession>A0A9P5E521</accession>
<dbReference type="PANTHER" id="PTHR40623:SF2">
    <property type="entry name" value="INTEGRAL MEMBRANE PROTEIN"/>
    <property type="match status" value="1"/>
</dbReference>
<dbReference type="GO" id="GO:0008757">
    <property type="term" value="F:S-adenosylmethionine-dependent methyltransferase activity"/>
    <property type="evidence" value="ECO:0007669"/>
    <property type="project" value="InterPro"/>
</dbReference>
<dbReference type="Proteomes" id="UP000730481">
    <property type="component" value="Unassembled WGS sequence"/>
</dbReference>